<organism evidence="1 2">
    <name type="scientific">[Clostridium] methylpentosum DSM 5476</name>
    <dbReference type="NCBI Taxonomy" id="537013"/>
    <lineage>
        <taxon>Bacteria</taxon>
        <taxon>Bacillati</taxon>
        <taxon>Bacillota</taxon>
        <taxon>Clostridia</taxon>
        <taxon>Eubacteriales</taxon>
        <taxon>Oscillospiraceae</taxon>
        <taxon>Oscillospiraceae incertae sedis</taxon>
    </lineage>
</organism>
<name>C0EHQ7_9FIRM</name>
<dbReference type="AlphaFoldDB" id="C0EHQ7"/>
<comment type="caution">
    <text evidence="1">The sequence shown here is derived from an EMBL/GenBank/DDBJ whole genome shotgun (WGS) entry which is preliminary data.</text>
</comment>
<gene>
    <name evidence="1" type="ORF">CLOSTMETH_03402</name>
</gene>
<proteinExistence type="predicted"/>
<sequence>MFCILVSSIHLLGRCRLFLSSSGFIGIGFLNPAFAKQSIFETASPCLPIYSRMKFCKLCPWQGTLRLESESARLGTTG</sequence>
<dbReference type="Proteomes" id="UP000003340">
    <property type="component" value="Unassembled WGS sequence"/>
</dbReference>
<accession>C0EHQ7</accession>
<evidence type="ECO:0000313" key="1">
    <source>
        <dbReference type="EMBL" id="EEG28987.1"/>
    </source>
</evidence>
<dbReference type="EMBL" id="ACEC01000119">
    <property type="protein sequence ID" value="EEG28987.1"/>
    <property type="molecule type" value="Genomic_DNA"/>
</dbReference>
<reference evidence="1 2" key="1">
    <citation type="submission" date="2009-01" db="EMBL/GenBank/DDBJ databases">
        <authorList>
            <person name="Fulton L."/>
            <person name="Clifton S."/>
            <person name="Fulton B."/>
            <person name="Xu J."/>
            <person name="Minx P."/>
            <person name="Pepin K.H."/>
            <person name="Johnson M."/>
            <person name="Bhonagiri V."/>
            <person name="Nash W.E."/>
            <person name="Mardis E.R."/>
            <person name="Wilson R.K."/>
        </authorList>
    </citation>
    <scope>NUCLEOTIDE SEQUENCE [LARGE SCALE GENOMIC DNA]</scope>
    <source>
        <strain evidence="1 2">DSM 5476</strain>
    </source>
</reference>
<evidence type="ECO:0000313" key="2">
    <source>
        <dbReference type="Proteomes" id="UP000003340"/>
    </source>
</evidence>
<dbReference type="STRING" id="537013.CLOSTMETH_03402"/>
<dbReference type="HOGENOM" id="CLU_2615806_0_0_9"/>
<reference evidence="1 2" key="2">
    <citation type="submission" date="2009-02" db="EMBL/GenBank/DDBJ databases">
        <title>Draft genome sequence of Clostridium methylpentosum (DSM 5476).</title>
        <authorList>
            <person name="Sudarsanam P."/>
            <person name="Ley R."/>
            <person name="Guruge J."/>
            <person name="Turnbaugh P.J."/>
            <person name="Mahowald M."/>
            <person name="Liep D."/>
            <person name="Gordon J."/>
        </authorList>
    </citation>
    <scope>NUCLEOTIDE SEQUENCE [LARGE SCALE GENOMIC DNA]</scope>
    <source>
        <strain evidence="1 2">DSM 5476</strain>
    </source>
</reference>
<keyword evidence="2" id="KW-1185">Reference proteome</keyword>
<protein>
    <submittedName>
        <fullName evidence="1">Uncharacterized protein</fullName>
    </submittedName>
</protein>